<dbReference type="RefSeq" id="XP_048132698.1">
    <property type="nucleotide sequence ID" value="XM_048276741.1"/>
</dbReference>
<comment type="similarity">
    <text evidence="13">Belongs to the RING-type zinc finger family. ATL subfamily.</text>
</comment>
<evidence type="ECO:0000313" key="19">
    <source>
        <dbReference type="RefSeq" id="XP_048132697.1"/>
    </source>
</evidence>
<keyword evidence="12 16" id="KW-0472">Membrane</keyword>
<dbReference type="GeneID" id="125314446"/>
<comment type="pathway">
    <text evidence="3">Protein modification; protein ubiquitination.</text>
</comment>
<dbReference type="Pfam" id="PF13639">
    <property type="entry name" value="zf-RING_2"/>
    <property type="match status" value="1"/>
</dbReference>
<feature type="region of interest" description="Disordered" evidence="15">
    <location>
        <begin position="1"/>
        <end position="23"/>
    </location>
</feature>
<name>A0ABM3H7W8_9MYRT</name>
<dbReference type="CDD" id="cd16461">
    <property type="entry name" value="RING-H2_EL5-like"/>
    <property type="match status" value="1"/>
</dbReference>
<feature type="transmembrane region" description="Helical" evidence="16">
    <location>
        <begin position="31"/>
        <end position="52"/>
    </location>
</feature>
<dbReference type="RefSeq" id="XP_048132697.1">
    <property type="nucleotide sequence ID" value="XM_048276740.1"/>
</dbReference>
<evidence type="ECO:0000256" key="6">
    <source>
        <dbReference type="ARBA" id="ARBA00022692"/>
    </source>
</evidence>
<dbReference type="InterPro" id="IPR001841">
    <property type="entry name" value="Znf_RING"/>
</dbReference>
<evidence type="ECO:0000256" key="9">
    <source>
        <dbReference type="ARBA" id="ARBA00022786"/>
    </source>
</evidence>
<keyword evidence="18" id="KW-1185">Reference proteome</keyword>
<evidence type="ECO:0000256" key="15">
    <source>
        <dbReference type="SAM" id="MobiDB-lite"/>
    </source>
</evidence>
<reference evidence="19 20" key="1">
    <citation type="submission" date="2025-05" db="UniProtKB">
        <authorList>
            <consortium name="RefSeq"/>
        </authorList>
    </citation>
    <scope>IDENTIFICATION</scope>
    <source>
        <tissue evidence="19 20">Leaf</tissue>
    </source>
</reference>
<keyword evidence="8 14" id="KW-0863">Zinc-finger</keyword>
<accession>A0ABM3H7W8</accession>
<dbReference type="RefSeq" id="XP_048132699.1">
    <property type="nucleotide sequence ID" value="XM_048276742.1"/>
</dbReference>
<evidence type="ECO:0000256" key="3">
    <source>
        <dbReference type="ARBA" id="ARBA00004906"/>
    </source>
</evidence>
<keyword evidence="11 16" id="KW-1133">Transmembrane helix</keyword>
<dbReference type="PROSITE" id="PS50089">
    <property type="entry name" value="ZF_RING_2"/>
    <property type="match status" value="1"/>
</dbReference>
<evidence type="ECO:0000256" key="10">
    <source>
        <dbReference type="ARBA" id="ARBA00022833"/>
    </source>
</evidence>
<dbReference type="EC" id="2.3.2.27" evidence="4"/>
<evidence type="ECO:0000256" key="16">
    <source>
        <dbReference type="SAM" id="Phobius"/>
    </source>
</evidence>
<organism evidence="18 19">
    <name type="scientific">Rhodamnia argentea</name>
    <dbReference type="NCBI Taxonomy" id="178133"/>
    <lineage>
        <taxon>Eukaryota</taxon>
        <taxon>Viridiplantae</taxon>
        <taxon>Streptophyta</taxon>
        <taxon>Embryophyta</taxon>
        <taxon>Tracheophyta</taxon>
        <taxon>Spermatophyta</taxon>
        <taxon>Magnoliopsida</taxon>
        <taxon>eudicotyledons</taxon>
        <taxon>Gunneridae</taxon>
        <taxon>Pentapetalae</taxon>
        <taxon>rosids</taxon>
        <taxon>malvids</taxon>
        <taxon>Myrtales</taxon>
        <taxon>Myrtaceae</taxon>
        <taxon>Myrtoideae</taxon>
        <taxon>Myrteae</taxon>
        <taxon>Australasian group</taxon>
        <taxon>Rhodamnia</taxon>
    </lineage>
</organism>
<dbReference type="SMART" id="SM00184">
    <property type="entry name" value="RING"/>
    <property type="match status" value="1"/>
</dbReference>
<keyword evidence="10" id="KW-0862">Zinc</keyword>
<feature type="domain" description="RING-type" evidence="17">
    <location>
        <begin position="122"/>
        <end position="164"/>
    </location>
</feature>
<evidence type="ECO:0000256" key="5">
    <source>
        <dbReference type="ARBA" id="ARBA00022679"/>
    </source>
</evidence>
<evidence type="ECO:0000256" key="2">
    <source>
        <dbReference type="ARBA" id="ARBA00004167"/>
    </source>
</evidence>
<evidence type="ECO:0000256" key="12">
    <source>
        <dbReference type="ARBA" id="ARBA00023136"/>
    </source>
</evidence>
<gene>
    <name evidence="19 20 21" type="primary">LOC125314446</name>
</gene>
<comment type="catalytic activity">
    <reaction evidence="1">
        <text>S-ubiquitinyl-[E2 ubiquitin-conjugating enzyme]-L-cysteine + [acceptor protein]-L-lysine = [E2 ubiquitin-conjugating enzyme]-L-cysteine + N(6)-ubiquitinyl-[acceptor protein]-L-lysine.</text>
        <dbReference type="EC" id="2.3.2.27"/>
    </reaction>
</comment>
<evidence type="ECO:0000313" key="18">
    <source>
        <dbReference type="Proteomes" id="UP000827889"/>
    </source>
</evidence>
<evidence type="ECO:0000256" key="11">
    <source>
        <dbReference type="ARBA" id="ARBA00022989"/>
    </source>
</evidence>
<dbReference type="Gene3D" id="3.30.40.10">
    <property type="entry name" value="Zinc/RING finger domain, C3HC4 (zinc finger)"/>
    <property type="match status" value="1"/>
</dbReference>
<keyword evidence="7" id="KW-0479">Metal-binding</keyword>
<evidence type="ECO:0000313" key="21">
    <source>
        <dbReference type="RefSeq" id="XP_048132699.1"/>
    </source>
</evidence>
<evidence type="ECO:0000256" key="7">
    <source>
        <dbReference type="ARBA" id="ARBA00022723"/>
    </source>
</evidence>
<keyword evidence="6 16" id="KW-0812">Transmembrane</keyword>
<dbReference type="PANTHER" id="PTHR45768">
    <property type="entry name" value="E3 UBIQUITIN-PROTEIN LIGASE RNF13-LIKE"/>
    <property type="match status" value="1"/>
</dbReference>
<evidence type="ECO:0000256" key="1">
    <source>
        <dbReference type="ARBA" id="ARBA00000900"/>
    </source>
</evidence>
<dbReference type="PANTHER" id="PTHR45768:SF16">
    <property type="entry name" value="E3 UBIQUITIN-PROTEIN LIGASE ATL4"/>
    <property type="match status" value="1"/>
</dbReference>
<keyword evidence="9" id="KW-0833">Ubl conjugation pathway</keyword>
<dbReference type="Proteomes" id="UP000827889">
    <property type="component" value="Chromosome 3"/>
</dbReference>
<sequence>MSTGPPFFLSDETRSPSPPSPPSLANLSPSIIITLMVLSVTIIVTTCVCLLFRHLHRLPLPPCLLHRHRHPSPSAPPLPTSAPPPPPLHPDTAHSDSFIDSLPLFSFSSVTRRSSGAADGDCAVCLCKFKQHDLLRLLPLCCHAFHAECIDTWLQANRTCPLCRSNVHACEADLEALLQASARINAGDGGGSGSFRLEIGSVSRGRSSVDGGGVESRRSYSIGSFDYVVEADSEVAVAGDRRHRRSVSDKEDGAAQPAFGVDASLAADVAAGRSWLGEYMDRLSATLSSRTASFRSSRRFFTGSSRRSEVSGVGEWDLEASRVGEEISELFRWVSGV</sequence>
<proteinExistence type="inferred from homology"/>
<evidence type="ECO:0000256" key="4">
    <source>
        <dbReference type="ARBA" id="ARBA00012483"/>
    </source>
</evidence>
<protein>
    <recommendedName>
        <fullName evidence="4">RING-type E3 ubiquitin transferase</fullName>
        <ecNumber evidence="4">2.3.2.27</ecNumber>
    </recommendedName>
</protein>
<evidence type="ECO:0000256" key="14">
    <source>
        <dbReference type="PROSITE-ProRule" id="PRU00175"/>
    </source>
</evidence>
<evidence type="ECO:0000256" key="8">
    <source>
        <dbReference type="ARBA" id="ARBA00022771"/>
    </source>
</evidence>
<evidence type="ECO:0000256" key="13">
    <source>
        <dbReference type="ARBA" id="ARBA00024209"/>
    </source>
</evidence>
<evidence type="ECO:0000259" key="17">
    <source>
        <dbReference type="PROSITE" id="PS50089"/>
    </source>
</evidence>
<dbReference type="SUPFAM" id="SSF57850">
    <property type="entry name" value="RING/U-box"/>
    <property type="match status" value="1"/>
</dbReference>
<dbReference type="InterPro" id="IPR013083">
    <property type="entry name" value="Znf_RING/FYVE/PHD"/>
</dbReference>
<comment type="subcellular location">
    <subcellularLocation>
        <location evidence="2">Membrane</location>
        <topology evidence="2">Single-pass membrane protein</topology>
    </subcellularLocation>
</comment>
<keyword evidence="5" id="KW-0808">Transferase</keyword>
<evidence type="ECO:0000313" key="20">
    <source>
        <dbReference type="RefSeq" id="XP_048132698.1"/>
    </source>
</evidence>